<evidence type="ECO:0000313" key="2">
    <source>
        <dbReference type="Proteomes" id="UP000236723"/>
    </source>
</evidence>
<gene>
    <name evidence="1" type="ORF">SAMN04489712_13845</name>
</gene>
<sequence length="46" mass="5121">MVPYAAMLDVPRPVVAYVARLLAAHRRRIGTPRGSRAPGPFRQAMF</sequence>
<proteinExistence type="predicted"/>
<dbReference type="EMBL" id="FNVO01000038">
    <property type="protein sequence ID" value="SEG93405.1"/>
    <property type="molecule type" value="Genomic_DNA"/>
</dbReference>
<dbReference type="AlphaFoldDB" id="A0A1H6E981"/>
<accession>A0A1H6E981</accession>
<protein>
    <submittedName>
        <fullName evidence="1">Uncharacterized protein</fullName>
    </submittedName>
</protein>
<organism evidence="1 2">
    <name type="scientific">Thermomonospora echinospora</name>
    <dbReference type="NCBI Taxonomy" id="1992"/>
    <lineage>
        <taxon>Bacteria</taxon>
        <taxon>Bacillati</taxon>
        <taxon>Actinomycetota</taxon>
        <taxon>Actinomycetes</taxon>
        <taxon>Streptosporangiales</taxon>
        <taxon>Thermomonosporaceae</taxon>
        <taxon>Thermomonospora</taxon>
    </lineage>
</organism>
<reference evidence="2" key="1">
    <citation type="submission" date="2016-10" db="EMBL/GenBank/DDBJ databases">
        <authorList>
            <person name="Varghese N."/>
            <person name="Submissions S."/>
        </authorList>
    </citation>
    <scope>NUCLEOTIDE SEQUENCE [LARGE SCALE GENOMIC DNA]</scope>
    <source>
        <strain evidence="2">DSM 43163</strain>
    </source>
</reference>
<dbReference type="Proteomes" id="UP000236723">
    <property type="component" value="Unassembled WGS sequence"/>
</dbReference>
<name>A0A1H6E981_9ACTN</name>
<evidence type="ECO:0000313" key="1">
    <source>
        <dbReference type="EMBL" id="SEG93405.1"/>
    </source>
</evidence>
<keyword evidence="2" id="KW-1185">Reference proteome</keyword>
<feature type="non-terminal residue" evidence="1">
    <location>
        <position position="46"/>
    </location>
</feature>